<comment type="subcellular location">
    <subcellularLocation>
        <location evidence="2">Periplasm</location>
    </subcellularLocation>
</comment>
<dbReference type="SUPFAM" id="SSF50494">
    <property type="entry name" value="Trypsin-like serine proteases"/>
    <property type="match status" value="1"/>
</dbReference>
<dbReference type="SUPFAM" id="SSF50156">
    <property type="entry name" value="PDZ domain-like"/>
    <property type="match status" value="1"/>
</dbReference>
<comment type="similarity">
    <text evidence="3">Belongs to the peptidase S1C family.</text>
</comment>
<dbReference type="InterPro" id="IPR036034">
    <property type="entry name" value="PDZ_sf"/>
</dbReference>
<dbReference type="PANTHER" id="PTHR22939:SF130">
    <property type="entry name" value="PERIPLASMIC SERINE ENDOPROTEASE DEGP-LIKE-RELATED"/>
    <property type="match status" value="1"/>
</dbReference>
<evidence type="ECO:0000256" key="8">
    <source>
        <dbReference type="ARBA" id="ARBA00022801"/>
    </source>
</evidence>
<feature type="region of interest" description="Disordered" evidence="12">
    <location>
        <begin position="81"/>
        <end position="140"/>
    </location>
</feature>
<name>A0A8J4H9K0_9PROT</name>
<evidence type="ECO:0000256" key="6">
    <source>
        <dbReference type="ARBA" id="ARBA00022670"/>
    </source>
</evidence>
<dbReference type="InterPro" id="IPR009003">
    <property type="entry name" value="Peptidase_S1_PA"/>
</dbReference>
<keyword evidence="8" id="KW-0378">Hydrolase</keyword>
<dbReference type="GO" id="GO:0042597">
    <property type="term" value="C:periplasmic space"/>
    <property type="evidence" value="ECO:0007669"/>
    <property type="project" value="UniProtKB-SubCell"/>
</dbReference>
<dbReference type="EMBL" id="DTQM01000114">
    <property type="protein sequence ID" value="HGC42774.1"/>
    <property type="molecule type" value="Genomic_DNA"/>
</dbReference>
<dbReference type="InterPro" id="IPR001940">
    <property type="entry name" value="Peptidase_S1C"/>
</dbReference>
<evidence type="ECO:0000313" key="14">
    <source>
        <dbReference type="EMBL" id="HGC42774.1"/>
    </source>
</evidence>
<proteinExistence type="inferred from homology"/>
<feature type="domain" description="PDZ" evidence="13">
    <location>
        <begin position="322"/>
        <end position="384"/>
    </location>
</feature>
<dbReference type="PRINTS" id="PR00834">
    <property type="entry name" value="PROTEASES2C"/>
</dbReference>
<evidence type="ECO:0000256" key="2">
    <source>
        <dbReference type="ARBA" id="ARBA00004418"/>
    </source>
</evidence>
<dbReference type="PANTHER" id="PTHR22939">
    <property type="entry name" value="SERINE PROTEASE FAMILY S1C HTRA-RELATED"/>
    <property type="match status" value="1"/>
</dbReference>
<dbReference type="EC" id="3.4.21.107" evidence="4"/>
<keyword evidence="10" id="KW-0346">Stress response</keyword>
<evidence type="ECO:0000259" key="13">
    <source>
        <dbReference type="PROSITE" id="PS50106"/>
    </source>
</evidence>
<evidence type="ECO:0000256" key="3">
    <source>
        <dbReference type="ARBA" id="ARBA00010541"/>
    </source>
</evidence>
<keyword evidence="7" id="KW-0574">Periplasm</keyword>
<keyword evidence="6 14" id="KW-0645">Protease</keyword>
<dbReference type="Gene3D" id="2.30.42.10">
    <property type="match status" value="1"/>
</dbReference>
<feature type="compositionally biased region" description="Polar residues" evidence="12">
    <location>
        <begin position="118"/>
        <end position="127"/>
    </location>
</feature>
<keyword evidence="9" id="KW-0720">Serine protease</keyword>
<dbReference type="Pfam" id="PF13365">
    <property type="entry name" value="Trypsin_2"/>
    <property type="match status" value="1"/>
</dbReference>
<evidence type="ECO:0000256" key="10">
    <source>
        <dbReference type="ARBA" id="ARBA00023016"/>
    </source>
</evidence>
<comment type="catalytic activity">
    <reaction evidence="1">
        <text>Acts on substrates that are at least partially unfolded. The cleavage site P1 residue is normally between a pair of hydrophobic residues, such as Val-|-Val.</text>
        <dbReference type="EC" id="3.4.21.107"/>
    </reaction>
</comment>
<feature type="compositionally biased region" description="Basic and acidic residues" evidence="12">
    <location>
        <begin position="102"/>
        <end position="117"/>
    </location>
</feature>
<dbReference type="Pfam" id="PF13180">
    <property type="entry name" value="PDZ_2"/>
    <property type="match status" value="1"/>
</dbReference>
<dbReference type="SMART" id="SM00228">
    <property type="entry name" value="PDZ"/>
    <property type="match status" value="1"/>
</dbReference>
<evidence type="ECO:0000256" key="5">
    <source>
        <dbReference type="ARBA" id="ARBA00013958"/>
    </source>
</evidence>
<evidence type="ECO:0000256" key="12">
    <source>
        <dbReference type="SAM" id="MobiDB-lite"/>
    </source>
</evidence>
<evidence type="ECO:0000256" key="11">
    <source>
        <dbReference type="ARBA" id="ARBA00032850"/>
    </source>
</evidence>
<sequence>MPGIIIPPLPGPEPPQRRWALPWRLPRRWGLLLLLAPMLAPSPLAAQDFSSGFAAVVERVWPAVVNVSVTALNNEPLTEAESLAPALPPPAPPSQNAASDAKAADQKTAHATGKDGTENGTAENGATGSAPGAGGMANAMTGTPMARMLRERMRARHVKLVGSGFIIDKAGLIVTNYHVIAKAAALDVTLADGTILPARVVGADDFSDIAILRVDPPHPLPVVTWGDSSKLRAGEWVIAIGNPFGLGTSISVGTFSARGRDIGADPYDDFLQIDAAINPGNSGGPLFDIHGQVVGINTATEAPAGGSVGIGFAIPSEFALSVIDVLRSQHHIERGWLGARFTGNALAPQDDGVEIDRLQPGGPGAASGLRVADRLLAVNGDPVETPRDVVRDVAALAPGTTAEITLRRHGHDLQIPVVIGRRPSLGGE</sequence>
<evidence type="ECO:0000256" key="1">
    <source>
        <dbReference type="ARBA" id="ARBA00001772"/>
    </source>
</evidence>
<protein>
    <recommendedName>
        <fullName evidence="5">Probable periplasmic serine endoprotease DegP-like</fullName>
        <ecNumber evidence="4">3.4.21.107</ecNumber>
    </recommendedName>
    <alternativeName>
        <fullName evidence="11">Protease Do</fullName>
    </alternativeName>
</protein>
<dbReference type="GO" id="GO:0004252">
    <property type="term" value="F:serine-type endopeptidase activity"/>
    <property type="evidence" value="ECO:0007669"/>
    <property type="project" value="InterPro"/>
</dbReference>
<evidence type="ECO:0000256" key="7">
    <source>
        <dbReference type="ARBA" id="ARBA00022764"/>
    </source>
</evidence>
<dbReference type="GO" id="GO:0006508">
    <property type="term" value="P:proteolysis"/>
    <property type="evidence" value="ECO:0007669"/>
    <property type="project" value="UniProtKB-KW"/>
</dbReference>
<dbReference type="Gene3D" id="2.40.10.120">
    <property type="match status" value="1"/>
</dbReference>
<accession>A0A8J4H9K0</accession>
<dbReference type="AlphaFoldDB" id="A0A8J4H9K0"/>
<evidence type="ECO:0000256" key="4">
    <source>
        <dbReference type="ARBA" id="ARBA00013035"/>
    </source>
</evidence>
<dbReference type="PROSITE" id="PS50106">
    <property type="entry name" value="PDZ"/>
    <property type="match status" value="1"/>
</dbReference>
<comment type="caution">
    <text evidence="14">The sequence shown here is derived from an EMBL/GenBank/DDBJ whole genome shotgun (WGS) entry which is preliminary data.</text>
</comment>
<evidence type="ECO:0000256" key="9">
    <source>
        <dbReference type="ARBA" id="ARBA00022825"/>
    </source>
</evidence>
<organism evidence="14">
    <name type="scientific">Acidicaldus sp</name>
    <dbReference type="NCBI Taxonomy" id="1872105"/>
    <lineage>
        <taxon>Bacteria</taxon>
        <taxon>Pseudomonadati</taxon>
        <taxon>Pseudomonadota</taxon>
        <taxon>Alphaproteobacteria</taxon>
        <taxon>Acetobacterales</taxon>
        <taxon>Acetobacteraceae</taxon>
        <taxon>Acidicaldus</taxon>
    </lineage>
</organism>
<dbReference type="InterPro" id="IPR001478">
    <property type="entry name" value="PDZ"/>
</dbReference>
<reference evidence="14" key="1">
    <citation type="journal article" date="2020" name="mSystems">
        <title>Genome- and Community-Level Interaction Insights into Carbon Utilization and Element Cycling Functions of Hydrothermarchaeota in Hydrothermal Sediment.</title>
        <authorList>
            <person name="Zhou Z."/>
            <person name="Liu Y."/>
            <person name="Xu W."/>
            <person name="Pan J."/>
            <person name="Luo Z.H."/>
            <person name="Li M."/>
        </authorList>
    </citation>
    <scope>NUCLEOTIDE SEQUENCE</scope>
    <source>
        <strain evidence="14">SpSt-997</strain>
    </source>
</reference>
<gene>
    <name evidence="14" type="ORF">ENY07_06090</name>
</gene>